<reference evidence="1 2" key="1">
    <citation type="submission" date="2017-07" db="EMBL/GenBank/DDBJ databases">
        <title>Mechanisms for carbon and nitrogen cycling indicate functional differentiation within the Candidate Phyla Radiation.</title>
        <authorList>
            <person name="Danczak R.E."/>
            <person name="Johnston M.D."/>
            <person name="Kenah C."/>
            <person name="Slattery M."/>
            <person name="Wrighton K.C."/>
            <person name="Wilkins M.J."/>
        </authorList>
    </citation>
    <scope>NUCLEOTIDE SEQUENCE [LARGE SCALE GENOMIC DNA]</scope>
    <source>
        <strain evidence="1">Licking1014_96</strain>
    </source>
</reference>
<comment type="caution">
    <text evidence="1">The sequence shown here is derived from an EMBL/GenBank/DDBJ whole genome shotgun (WGS) entry which is preliminary data.</text>
</comment>
<dbReference type="Proteomes" id="UP000318296">
    <property type="component" value="Unassembled WGS sequence"/>
</dbReference>
<dbReference type="AlphaFoldDB" id="A0A554LFI2"/>
<protein>
    <submittedName>
        <fullName evidence="1">Uncharacterized protein</fullName>
    </submittedName>
</protein>
<evidence type="ECO:0000313" key="2">
    <source>
        <dbReference type="Proteomes" id="UP000318296"/>
    </source>
</evidence>
<organism evidence="1 2">
    <name type="scientific">Candidatus Berkelbacteria bacterium Licking1014_96</name>
    <dbReference type="NCBI Taxonomy" id="2017149"/>
    <lineage>
        <taxon>Bacteria</taxon>
        <taxon>Candidatus Berkelbacteria</taxon>
    </lineage>
</organism>
<proteinExistence type="predicted"/>
<evidence type="ECO:0000313" key="1">
    <source>
        <dbReference type="EMBL" id="TSC91656.1"/>
    </source>
</evidence>
<name>A0A554LFI2_9BACT</name>
<dbReference type="EMBL" id="VMGH01000033">
    <property type="protein sequence ID" value="TSC91656.1"/>
    <property type="molecule type" value="Genomic_DNA"/>
</dbReference>
<gene>
    <name evidence="1" type="ORF">CEN92_238</name>
</gene>
<sequence>ENLSEKDLIKILEEGKFYEDELENLARAMEKKGLKGQILKVDDSQDETSKQAVEYINYHKKISEKGSTDDKEIEKAKKILLNNKSSLEKKKKSILVLAHTGRVDCLRALEKYAKKPDPELSVWAETAVGECKLFLKSELLDKPMVEIGKISNK</sequence>
<accession>A0A554LFI2</accession>
<feature type="non-terminal residue" evidence="1">
    <location>
        <position position="1"/>
    </location>
</feature>